<dbReference type="Pfam" id="PF06439">
    <property type="entry name" value="3keto-disac_hyd"/>
    <property type="match status" value="1"/>
</dbReference>
<evidence type="ECO:0000313" key="4">
    <source>
        <dbReference type="Proteomes" id="UP000198510"/>
    </source>
</evidence>
<dbReference type="Gene3D" id="2.60.120.560">
    <property type="entry name" value="Exo-inulinase, domain 1"/>
    <property type="match status" value="1"/>
</dbReference>
<dbReference type="STRING" id="1075417.SAMN05421823_110214"/>
<name>A0A1G9QMJ3_9BACT</name>
<reference evidence="3 4" key="1">
    <citation type="submission" date="2016-10" db="EMBL/GenBank/DDBJ databases">
        <authorList>
            <person name="de Groot N.N."/>
        </authorList>
    </citation>
    <scope>NUCLEOTIDE SEQUENCE [LARGE SCALE GENOMIC DNA]</scope>
    <source>
        <strain evidence="3 4">DSM 25186</strain>
    </source>
</reference>
<keyword evidence="4" id="KW-1185">Reference proteome</keyword>
<feature type="signal peptide" evidence="1">
    <location>
        <begin position="1"/>
        <end position="20"/>
    </location>
</feature>
<evidence type="ECO:0000313" key="3">
    <source>
        <dbReference type="EMBL" id="SDM11767.1"/>
    </source>
</evidence>
<dbReference type="EMBL" id="FNFO01000010">
    <property type="protein sequence ID" value="SDM11767.1"/>
    <property type="molecule type" value="Genomic_DNA"/>
</dbReference>
<gene>
    <name evidence="3" type="ORF">SAMN05421823_110214</name>
</gene>
<evidence type="ECO:0000256" key="1">
    <source>
        <dbReference type="SAM" id="SignalP"/>
    </source>
</evidence>
<evidence type="ECO:0000259" key="2">
    <source>
        <dbReference type="Pfam" id="PF06439"/>
    </source>
</evidence>
<proteinExistence type="predicted"/>
<sequence>MYMKYTTACMALAVALAACNGETNTDADTTSDSTENAMMEESADAWTDLTQPSAWRNYKADTLSGAWKIGDNMIALEGKGGGDIITKDEYENFELEMEWKISEGGNSGVFFNVVEADSLPTVYYSGPEMQVLDNERHADAKIEKHRAGDNYDLQKSTVETVKPAGEWNQAKLVVNNGHVEHYLNGTKVVEYDLWSPTWEEQVAASKFAEMPMYGKAHSGHIALQDHGDQVWFRNVRIREL</sequence>
<dbReference type="GO" id="GO:0016787">
    <property type="term" value="F:hydrolase activity"/>
    <property type="evidence" value="ECO:0007669"/>
    <property type="project" value="InterPro"/>
</dbReference>
<dbReference type="PROSITE" id="PS51257">
    <property type="entry name" value="PROKAR_LIPOPROTEIN"/>
    <property type="match status" value="1"/>
</dbReference>
<feature type="chain" id="PRO_5011472720" description="3-keto-alpha-glucoside-1,2-lyase/3-keto-2-hydroxy-glucal hydratase domain-containing protein" evidence="1">
    <location>
        <begin position="21"/>
        <end position="240"/>
    </location>
</feature>
<feature type="domain" description="3-keto-alpha-glucoside-1,2-lyase/3-keto-2-hydroxy-glucal hydratase" evidence="2">
    <location>
        <begin position="53"/>
        <end position="238"/>
    </location>
</feature>
<dbReference type="AlphaFoldDB" id="A0A1G9QMJ3"/>
<protein>
    <recommendedName>
        <fullName evidence="2">3-keto-alpha-glucoside-1,2-lyase/3-keto-2-hydroxy-glucal hydratase domain-containing protein</fullName>
    </recommendedName>
</protein>
<organism evidence="3 4">
    <name type="scientific">Catalinimonas alkaloidigena</name>
    <dbReference type="NCBI Taxonomy" id="1075417"/>
    <lineage>
        <taxon>Bacteria</taxon>
        <taxon>Pseudomonadati</taxon>
        <taxon>Bacteroidota</taxon>
        <taxon>Cytophagia</taxon>
        <taxon>Cytophagales</taxon>
        <taxon>Catalimonadaceae</taxon>
        <taxon>Catalinimonas</taxon>
    </lineage>
</organism>
<keyword evidence="1" id="KW-0732">Signal</keyword>
<dbReference type="Proteomes" id="UP000198510">
    <property type="component" value="Unassembled WGS sequence"/>
</dbReference>
<dbReference type="InterPro" id="IPR010496">
    <property type="entry name" value="AL/BT2_dom"/>
</dbReference>
<accession>A0A1G9QMJ3</accession>